<dbReference type="CDD" id="cd09612">
    <property type="entry name" value="Jacalin"/>
    <property type="match status" value="1"/>
</dbReference>
<feature type="domain" description="Jacalin-type lectin" evidence="6">
    <location>
        <begin position="384"/>
        <end position="527"/>
    </location>
</feature>
<dbReference type="GO" id="GO:0003676">
    <property type="term" value="F:nucleic acid binding"/>
    <property type="evidence" value="ECO:0007669"/>
    <property type="project" value="InterPro"/>
</dbReference>
<gene>
    <name evidence="7" type="ORF">LWI29_008467</name>
</gene>
<dbReference type="InterPro" id="IPR001229">
    <property type="entry name" value="Jacalin-like_lectin_dom"/>
</dbReference>
<keyword evidence="8" id="KW-1185">Reference proteome</keyword>
<dbReference type="InterPro" id="IPR036875">
    <property type="entry name" value="Znf_CCHC_sf"/>
</dbReference>
<keyword evidence="2" id="KW-0430">Lectin</keyword>
<evidence type="ECO:0000256" key="1">
    <source>
        <dbReference type="ARBA" id="ARBA00006568"/>
    </source>
</evidence>
<sequence length="530" mass="59254">MTTEKENSSFIQPAIPRFDGHYDHWAMLMENFLRSKEYWGLIENGIPAVAEGTEPTEAQRNTIADLKLKDLKVKNYLFQAIDRTIIETILNKETAKAIWDSMKLKYQGSTKVKRAQLQALRREFEILGMKEGEKVDEYFARTLTIVNKMKAQGERMEQSVIIEKILRSMTLKFNYVVCSIEESNDLSTMTIDELQSSLLVHEQRMQGQKEEEHALKITNSEKVGGRNEYRVEGRGRARGSFRGGGRGRGRQSFNKALVECYKCHKLGHFQYECPSWEKNVNYVELNEDEEMLLMSSAVEVKRDVLEWGDENEVDNEDADANEVGEGLEDEQADQEMDNSSPNESSEEAPSSPNQGRNRRQPPWMRDYVTGEGLSDEEEMHNLGTIKLGPWGGPGGVAWDYNPGSDSSIIEIVISHGDVVDSVAFKSFNNATGQTISSGRHGGNGGVSDKISIDGSGEYLSLISGTTLDYFGNVVVESLTFHTNLTTYGPFGLTTGSVFEIPMENGEIVGFFGRAGDFVDALGIYVTPSTN</sequence>
<dbReference type="InterPro" id="IPR036404">
    <property type="entry name" value="Jacalin-like_lectin_dom_sf"/>
</dbReference>
<dbReference type="InterPro" id="IPR001878">
    <property type="entry name" value="Znf_CCHC"/>
</dbReference>
<comment type="similarity">
    <text evidence="1">Belongs to the jacalin lectin family.</text>
</comment>
<dbReference type="PROSITE" id="PS50158">
    <property type="entry name" value="ZF_CCHC"/>
    <property type="match status" value="1"/>
</dbReference>
<dbReference type="Pfam" id="PF01419">
    <property type="entry name" value="Jacalin"/>
    <property type="match status" value="1"/>
</dbReference>
<dbReference type="FunFam" id="2.100.10.30:FF:000001">
    <property type="entry name" value="Jacalin-related lectin 33"/>
    <property type="match status" value="1"/>
</dbReference>
<dbReference type="Pfam" id="PF14223">
    <property type="entry name" value="Retrotran_gag_2"/>
    <property type="match status" value="1"/>
</dbReference>
<dbReference type="InterPro" id="IPR033734">
    <property type="entry name" value="Jacalin-like_lectin_dom_plant"/>
</dbReference>
<dbReference type="GO" id="GO:0030246">
    <property type="term" value="F:carbohydrate binding"/>
    <property type="evidence" value="ECO:0007669"/>
    <property type="project" value="UniProtKB-KW"/>
</dbReference>
<evidence type="ECO:0008006" key="9">
    <source>
        <dbReference type="Google" id="ProtNLM"/>
    </source>
</evidence>
<feature type="region of interest" description="Disordered" evidence="4">
    <location>
        <begin position="306"/>
        <end position="368"/>
    </location>
</feature>
<evidence type="ECO:0000259" key="6">
    <source>
        <dbReference type="PROSITE" id="PS51752"/>
    </source>
</evidence>
<reference evidence="7" key="1">
    <citation type="journal article" date="2022" name="Plant J.">
        <title>Strategies of tolerance reflected in two North American maple genomes.</title>
        <authorList>
            <person name="McEvoy S.L."/>
            <person name="Sezen U.U."/>
            <person name="Trouern-Trend A."/>
            <person name="McMahon S.M."/>
            <person name="Schaberg P.G."/>
            <person name="Yang J."/>
            <person name="Wegrzyn J.L."/>
            <person name="Swenson N.G."/>
        </authorList>
    </citation>
    <scope>NUCLEOTIDE SEQUENCE</scope>
    <source>
        <strain evidence="7">NS2018</strain>
    </source>
</reference>
<feature type="domain" description="CCHC-type" evidence="5">
    <location>
        <begin position="260"/>
        <end position="275"/>
    </location>
</feature>
<evidence type="ECO:0000256" key="3">
    <source>
        <dbReference type="PROSITE-ProRule" id="PRU00047"/>
    </source>
</evidence>
<name>A0AA39RGB3_ACESA</name>
<reference evidence="7" key="2">
    <citation type="submission" date="2023-06" db="EMBL/GenBank/DDBJ databases">
        <authorList>
            <person name="Swenson N.G."/>
            <person name="Wegrzyn J.L."/>
            <person name="Mcevoy S.L."/>
        </authorList>
    </citation>
    <scope>NUCLEOTIDE SEQUENCE</scope>
    <source>
        <strain evidence="7">NS2018</strain>
        <tissue evidence="7">Leaf</tissue>
    </source>
</reference>
<accession>A0AA39RGB3</accession>
<dbReference type="Proteomes" id="UP001168877">
    <property type="component" value="Unassembled WGS sequence"/>
</dbReference>
<dbReference type="SMART" id="SM00343">
    <property type="entry name" value="ZnF_C2HC"/>
    <property type="match status" value="1"/>
</dbReference>
<comment type="caution">
    <text evidence="7">The sequence shown here is derived from an EMBL/GenBank/DDBJ whole genome shotgun (WGS) entry which is preliminary data.</text>
</comment>
<feature type="compositionally biased region" description="Acidic residues" evidence="4">
    <location>
        <begin position="306"/>
        <end position="336"/>
    </location>
</feature>
<dbReference type="SUPFAM" id="SSF51101">
    <property type="entry name" value="Mannose-binding lectins"/>
    <property type="match status" value="1"/>
</dbReference>
<dbReference type="EMBL" id="JAUESC010000387">
    <property type="protein sequence ID" value="KAK0573470.1"/>
    <property type="molecule type" value="Genomic_DNA"/>
</dbReference>
<evidence type="ECO:0000256" key="4">
    <source>
        <dbReference type="SAM" id="MobiDB-lite"/>
    </source>
</evidence>
<dbReference type="AlphaFoldDB" id="A0AA39RGB3"/>
<dbReference type="SMART" id="SM00915">
    <property type="entry name" value="Jacalin"/>
    <property type="match status" value="1"/>
</dbReference>
<keyword evidence="3" id="KW-0862">Zinc</keyword>
<dbReference type="Gene3D" id="4.10.60.10">
    <property type="entry name" value="Zinc finger, CCHC-type"/>
    <property type="match status" value="1"/>
</dbReference>
<feature type="compositionally biased region" description="Low complexity" evidence="4">
    <location>
        <begin position="338"/>
        <end position="353"/>
    </location>
</feature>
<dbReference type="PANTHER" id="PTHR35317">
    <property type="entry name" value="OS04G0629600 PROTEIN"/>
    <property type="match status" value="1"/>
</dbReference>
<keyword evidence="3" id="KW-0863">Zinc-finger</keyword>
<evidence type="ECO:0000313" key="8">
    <source>
        <dbReference type="Proteomes" id="UP001168877"/>
    </source>
</evidence>
<dbReference type="Gene3D" id="2.100.10.30">
    <property type="entry name" value="Jacalin-like lectin domain"/>
    <property type="match status" value="1"/>
</dbReference>
<proteinExistence type="inferred from homology"/>
<dbReference type="SUPFAM" id="SSF57756">
    <property type="entry name" value="Retrovirus zinc finger-like domains"/>
    <property type="match status" value="1"/>
</dbReference>
<evidence type="ECO:0000256" key="2">
    <source>
        <dbReference type="ARBA" id="ARBA00022734"/>
    </source>
</evidence>
<protein>
    <recommendedName>
        <fullName evidence="9">CCHC-type domain-containing protein</fullName>
    </recommendedName>
</protein>
<dbReference type="PANTHER" id="PTHR35317:SF34">
    <property type="match status" value="1"/>
</dbReference>
<evidence type="ECO:0000259" key="5">
    <source>
        <dbReference type="PROSITE" id="PS50158"/>
    </source>
</evidence>
<keyword evidence="3" id="KW-0479">Metal-binding</keyword>
<dbReference type="GO" id="GO:0008270">
    <property type="term" value="F:zinc ion binding"/>
    <property type="evidence" value="ECO:0007669"/>
    <property type="project" value="UniProtKB-KW"/>
</dbReference>
<organism evidence="7 8">
    <name type="scientific">Acer saccharum</name>
    <name type="common">Sugar maple</name>
    <dbReference type="NCBI Taxonomy" id="4024"/>
    <lineage>
        <taxon>Eukaryota</taxon>
        <taxon>Viridiplantae</taxon>
        <taxon>Streptophyta</taxon>
        <taxon>Embryophyta</taxon>
        <taxon>Tracheophyta</taxon>
        <taxon>Spermatophyta</taxon>
        <taxon>Magnoliopsida</taxon>
        <taxon>eudicotyledons</taxon>
        <taxon>Gunneridae</taxon>
        <taxon>Pentapetalae</taxon>
        <taxon>rosids</taxon>
        <taxon>malvids</taxon>
        <taxon>Sapindales</taxon>
        <taxon>Sapindaceae</taxon>
        <taxon>Hippocastanoideae</taxon>
        <taxon>Acereae</taxon>
        <taxon>Acer</taxon>
    </lineage>
</organism>
<dbReference type="PROSITE" id="PS51752">
    <property type="entry name" value="JACALIN_LECTIN"/>
    <property type="match status" value="1"/>
</dbReference>
<evidence type="ECO:0000313" key="7">
    <source>
        <dbReference type="EMBL" id="KAK0573470.1"/>
    </source>
</evidence>